<proteinExistence type="predicted"/>
<dbReference type="PANTHER" id="PTHR31834">
    <property type="entry name" value="INITIATION-SPECIFIC ALPHA-1,6-MANNOSYLTRANSFERASE"/>
    <property type="match status" value="1"/>
</dbReference>
<accession>A0A8J2SE22</accession>
<evidence type="ECO:0000313" key="1">
    <source>
        <dbReference type="EMBL" id="CAH0370235.1"/>
    </source>
</evidence>
<keyword evidence="3" id="KW-1185">Reference proteome</keyword>
<sequence>MKYAVLWAAAAWADIPKRLITSHKLPLDETPAALKRNIEEWRTLNPEMEFTYFDDAAQAAWMAARCEVKGCIEAYRKLNSGAGRADLFRVAWLIYEGGWWFDSDLKPGPIAKACDLQSAASLDMFAVREPRKGHVRFMVIGGRAHPLLKATLRRQISNIFEAKRLPPKKQPRTLHVTGPFTLGRTICDPFRHAPAAELLGAGHARDGHEGARSVAAFCEGPFFTGMKDGDRDPKADWAGTYAENTPLAFRFDGCGGHWHRPGARMSYAEVLKEMNVTHHLKITA</sequence>
<dbReference type="PANTHER" id="PTHR31834:SF1">
    <property type="entry name" value="INITIATION-SPECIFIC ALPHA-1,6-MANNOSYLTRANSFERASE"/>
    <property type="match status" value="1"/>
</dbReference>
<reference evidence="1" key="1">
    <citation type="submission" date="2021-11" db="EMBL/GenBank/DDBJ databases">
        <authorList>
            <consortium name="Genoscope - CEA"/>
            <person name="William W."/>
        </authorList>
    </citation>
    <scope>NUCLEOTIDE SEQUENCE</scope>
</reference>
<dbReference type="AlphaFoldDB" id="A0A8J2SE22"/>
<protein>
    <submittedName>
        <fullName evidence="1">Uncharacterized protein</fullName>
    </submittedName>
</protein>
<name>A0A8J2SE22_9STRA</name>
<organism evidence="1 3">
    <name type="scientific">Pelagomonas calceolata</name>
    <dbReference type="NCBI Taxonomy" id="35677"/>
    <lineage>
        <taxon>Eukaryota</taxon>
        <taxon>Sar</taxon>
        <taxon>Stramenopiles</taxon>
        <taxon>Ochrophyta</taxon>
        <taxon>Pelagophyceae</taxon>
        <taxon>Pelagomonadales</taxon>
        <taxon>Pelagomonadaceae</taxon>
        <taxon>Pelagomonas</taxon>
    </lineage>
</organism>
<dbReference type="OrthoDB" id="200598at2759"/>
<evidence type="ECO:0000313" key="3">
    <source>
        <dbReference type="Proteomes" id="UP000789595"/>
    </source>
</evidence>
<dbReference type="GO" id="GO:0000136">
    <property type="term" value="C:mannan polymerase complex"/>
    <property type="evidence" value="ECO:0007669"/>
    <property type="project" value="TreeGrafter"/>
</dbReference>
<dbReference type="EMBL" id="CAKKNE010000003">
    <property type="protein sequence ID" value="CAH0370466.1"/>
    <property type="molecule type" value="Genomic_DNA"/>
</dbReference>
<dbReference type="GO" id="GO:0000009">
    <property type="term" value="F:alpha-1,6-mannosyltransferase activity"/>
    <property type="evidence" value="ECO:0007669"/>
    <property type="project" value="InterPro"/>
</dbReference>
<evidence type="ECO:0000313" key="2">
    <source>
        <dbReference type="EMBL" id="CAH0370466.1"/>
    </source>
</evidence>
<gene>
    <name evidence="1" type="ORF">PECAL_3P01100</name>
    <name evidence="2" type="ORF">PECAL_3P03590</name>
</gene>
<dbReference type="InterPro" id="IPR039367">
    <property type="entry name" value="Och1-like"/>
</dbReference>
<dbReference type="GO" id="GO:0006487">
    <property type="term" value="P:protein N-linked glycosylation"/>
    <property type="evidence" value="ECO:0007669"/>
    <property type="project" value="TreeGrafter"/>
</dbReference>
<dbReference type="SUPFAM" id="SSF53448">
    <property type="entry name" value="Nucleotide-diphospho-sugar transferases"/>
    <property type="match status" value="1"/>
</dbReference>
<dbReference type="InterPro" id="IPR029044">
    <property type="entry name" value="Nucleotide-diphossugar_trans"/>
</dbReference>
<dbReference type="Gene3D" id="3.90.550.20">
    <property type="match status" value="1"/>
</dbReference>
<comment type="caution">
    <text evidence="1">The sequence shown here is derived from an EMBL/GenBank/DDBJ whole genome shotgun (WGS) entry which is preliminary data.</text>
</comment>
<dbReference type="EMBL" id="CAKKNE010000003">
    <property type="protein sequence ID" value="CAH0370235.1"/>
    <property type="molecule type" value="Genomic_DNA"/>
</dbReference>
<dbReference type="Proteomes" id="UP000789595">
    <property type="component" value="Unassembled WGS sequence"/>
</dbReference>